<sequence length="305" mass="33589">MPRSGFLWWLSTSAFFWGACNALSSIASVSTPSASVTGKLEIQPLSGGPKVSLKDYISEDRTLFIFGTYAADFNALEYAQRLRYYLPILERECGITKFGFLLNCEPDAATALADLVDLDTTKVDIFVDNEGMVGKEWGVGRGWLPDDKNVNPFLKLFGMLWGLGAWATLPAVIGGYIGNPFKPQRWIEDALAVGGRKGRWPDNALELDENGQIVVNKFSKLQLVGSWPRRPLELATLRLQSMIGVSLKEWEKLAPNQKALDAGVLTQLGGCLVVDGSTNTTLFEWRDPGICAVANFEDMISKLKD</sequence>
<dbReference type="AlphaFoldDB" id="A0A9K3LLR0"/>
<feature type="chain" id="PRO_5039896161" evidence="1">
    <location>
        <begin position="23"/>
        <end position="305"/>
    </location>
</feature>
<accession>A0A9K3LLR0</accession>
<comment type="caution">
    <text evidence="2">The sequence shown here is derived from an EMBL/GenBank/DDBJ whole genome shotgun (WGS) entry which is preliminary data.</text>
</comment>
<gene>
    <name evidence="2" type="ORF">IV203_037584</name>
</gene>
<dbReference type="Proteomes" id="UP000693970">
    <property type="component" value="Unassembled WGS sequence"/>
</dbReference>
<name>A0A9K3LLR0_9STRA</name>
<reference evidence="2" key="1">
    <citation type="journal article" date="2021" name="Sci. Rep.">
        <title>Diploid genomic architecture of Nitzschia inconspicua, an elite biomass production diatom.</title>
        <authorList>
            <person name="Oliver A."/>
            <person name="Podell S."/>
            <person name="Pinowska A."/>
            <person name="Traller J.C."/>
            <person name="Smith S.R."/>
            <person name="McClure R."/>
            <person name="Beliaev A."/>
            <person name="Bohutskyi P."/>
            <person name="Hill E.A."/>
            <person name="Rabines A."/>
            <person name="Zheng H."/>
            <person name="Allen L.Z."/>
            <person name="Kuo A."/>
            <person name="Grigoriev I.V."/>
            <person name="Allen A.E."/>
            <person name="Hazlebeck D."/>
            <person name="Allen E.E."/>
        </authorList>
    </citation>
    <scope>NUCLEOTIDE SEQUENCE</scope>
    <source>
        <strain evidence="2">Hildebrandi</strain>
    </source>
</reference>
<feature type="signal peptide" evidence="1">
    <location>
        <begin position="1"/>
        <end position="22"/>
    </location>
</feature>
<dbReference type="OrthoDB" id="40334at2759"/>
<dbReference type="EMBL" id="JAGRRH010000009">
    <property type="protein sequence ID" value="KAG7364382.1"/>
    <property type="molecule type" value="Genomic_DNA"/>
</dbReference>
<evidence type="ECO:0000313" key="3">
    <source>
        <dbReference type="Proteomes" id="UP000693970"/>
    </source>
</evidence>
<evidence type="ECO:0000256" key="1">
    <source>
        <dbReference type="SAM" id="SignalP"/>
    </source>
</evidence>
<keyword evidence="3" id="KW-1185">Reference proteome</keyword>
<dbReference type="PROSITE" id="PS51257">
    <property type="entry name" value="PROKAR_LIPOPROTEIN"/>
    <property type="match status" value="1"/>
</dbReference>
<proteinExistence type="predicted"/>
<reference evidence="2" key="2">
    <citation type="submission" date="2021-04" db="EMBL/GenBank/DDBJ databases">
        <authorList>
            <person name="Podell S."/>
        </authorList>
    </citation>
    <scope>NUCLEOTIDE SEQUENCE</scope>
    <source>
        <strain evidence="2">Hildebrandi</strain>
    </source>
</reference>
<protein>
    <submittedName>
        <fullName evidence="2">AhpC/TSA antioxidant enzyme</fullName>
    </submittedName>
</protein>
<evidence type="ECO:0000313" key="2">
    <source>
        <dbReference type="EMBL" id="KAG7364382.1"/>
    </source>
</evidence>
<organism evidence="2 3">
    <name type="scientific">Nitzschia inconspicua</name>
    <dbReference type="NCBI Taxonomy" id="303405"/>
    <lineage>
        <taxon>Eukaryota</taxon>
        <taxon>Sar</taxon>
        <taxon>Stramenopiles</taxon>
        <taxon>Ochrophyta</taxon>
        <taxon>Bacillariophyta</taxon>
        <taxon>Bacillariophyceae</taxon>
        <taxon>Bacillariophycidae</taxon>
        <taxon>Bacillariales</taxon>
        <taxon>Bacillariaceae</taxon>
        <taxon>Nitzschia</taxon>
    </lineage>
</organism>
<keyword evidence="1" id="KW-0732">Signal</keyword>